<dbReference type="EMBL" id="CCYD01001204">
    <property type="protein sequence ID" value="CEG44310.1"/>
    <property type="molecule type" value="Genomic_DNA"/>
</dbReference>
<dbReference type="RefSeq" id="XP_024580679.1">
    <property type="nucleotide sequence ID" value="XM_024730398.1"/>
</dbReference>
<evidence type="ECO:0000313" key="1">
    <source>
        <dbReference type="EMBL" id="CEG44310.1"/>
    </source>
</evidence>
<organism evidence="1 2">
    <name type="scientific">Plasmopara halstedii</name>
    <name type="common">Downy mildew of sunflower</name>
    <dbReference type="NCBI Taxonomy" id="4781"/>
    <lineage>
        <taxon>Eukaryota</taxon>
        <taxon>Sar</taxon>
        <taxon>Stramenopiles</taxon>
        <taxon>Oomycota</taxon>
        <taxon>Peronosporomycetes</taxon>
        <taxon>Peronosporales</taxon>
        <taxon>Peronosporaceae</taxon>
        <taxon>Plasmopara</taxon>
    </lineage>
</organism>
<dbReference type="AlphaFoldDB" id="A0A0P1ARS2"/>
<dbReference type="Proteomes" id="UP000054928">
    <property type="component" value="Unassembled WGS sequence"/>
</dbReference>
<reference evidence="2" key="1">
    <citation type="submission" date="2014-09" db="EMBL/GenBank/DDBJ databases">
        <authorList>
            <person name="Sharma Rahul"/>
            <person name="Thines Marco"/>
        </authorList>
    </citation>
    <scope>NUCLEOTIDE SEQUENCE [LARGE SCALE GENOMIC DNA]</scope>
</reference>
<accession>A0A0P1ARS2</accession>
<name>A0A0P1ARS2_PLAHL</name>
<dbReference type="GeneID" id="36395734"/>
<proteinExistence type="predicted"/>
<evidence type="ECO:0000313" key="2">
    <source>
        <dbReference type="Proteomes" id="UP000054928"/>
    </source>
</evidence>
<keyword evidence="2" id="KW-1185">Reference proteome</keyword>
<protein>
    <submittedName>
        <fullName evidence="1">Uncharacterized protein</fullName>
    </submittedName>
</protein>
<sequence>MSFQIVNKHNDNEQCGFESGGRLLDCLFSRTSPRKQDNGPLIENCIYRCKEKFSGGEKIRNGRANSAFNLPTLDVEHMISIKSAPLSYA</sequence>